<dbReference type="InterPro" id="IPR036716">
    <property type="entry name" value="Pest_crys_N_sf"/>
</dbReference>
<gene>
    <name evidence="1" type="ORF">CYY_009984</name>
</gene>
<reference evidence="1" key="1">
    <citation type="submission" date="2020-01" db="EMBL/GenBank/DDBJ databases">
        <title>Development of genomics and gene disruption for Polysphondylium violaceum indicates a role for the polyketide synthase stlB in stalk morphogenesis.</title>
        <authorList>
            <person name="Narita B."/>
            <person name="Kawabe Y."/>
            <person name="Kin K."/>
            <person name="Saito T."/>
            <person name="Gibbs R."/>
            <person name="Kuspa A."/>
            <person name="Muzny D."/>
            <person name="Queller D."/>
            <person name="Richards S."/>
            <person name="Strassman J."/>
            <person name="Sucgang R."/>
            <person name="Worley K."/>
            <person name="Schaap P."/>
        </authorList>
    </citation>
    <scope>NUCLEOTIDE SEQUENCE</scope>
    <source>
        <strain evidence="1">QSvi11</strain>
    </source>
</reference>
<sequence length="319" mass="38072">MTTSLSTTLDTLREKEFKIRGELKFKFLKEIEENFKEILYIYQKNKNSPIELENSLRYLNAQHKEFKKVLEDSLQQFQEKYLINGHLYLETSSIYLSFLRDTFFNYKEWKLEQMYYINVKASIQDFIRKTHFYLVEYLKENQYRMLEDYSVLSCKLLYKDLVLYPFNQSWVQKKENNTPILLDEKENHVYSINLSNNKDIVIDEFSQSVNSVTGVNGIKTNTLRLGPFQSTLPSKMSFRFYSIIKKANQFTKMEIKIINQENGYTDNLFYNEKFDSTTGKVGIYQSNQYPISNEFYIEANIKGDFEESTFLSFDIIDCK</sequence>
<evidence type="ECO:0000313" key="1">
    <source>
        <dbReference type="EMBL" id="KAF2068694.1"/>
    </source>
</evidence>
<protein>
    <submittedName>
        <fullName evidence="1">Uncharacterized protein</fullName>
    </submittedName>
</protein>
<keyword evidence="2" id="KW-1185">Reference proteome</keyword>
<accession>A0A8J4PK92</accession>
<dbReference type="AlphaFoldDB" id="A0A8J4PK92"/>
<dbReference type="Gene3D" id="1.20.190.10">
    <property type="entry name" value="Pesticidal crystal protein, N-terminal domain"/>
    <property type="match status" value="1"/>
</dbReference>
<dbReference type="GO" id="GO:0090729">
    <property type="term" value="F:toxin activity"/>
    <property type="evidence" value="ECO:0007669"/>
    <property type="project" value="InterPro"/>
</dbReference>
<name>A0A8J4PK92_9MYCE</name>
<comment type="caution">
    <text evidence="1">The sequence shown here is derived from an EMBL/GenBank/DDBJ whole genome shotgun (WGS) entry which is preliminary data.</text>
</comment>
<organism evidence="1 2">
    <name type="scientific">Polysphondylium violaceum</name>
    <dbReference type="NCBI Taxonomy" id="133409"/>
    <lineage>
        <taxon>Eukaryota</taxon>
        <taxon>Amoebozoa</taxon>
        <taxon>Evosea</taxon>
        <taxon>Eumycetozoa</taxon>
        <taxon>Dictyostelia</taxon>
        <taxon>Dictyosteliales</taxon>
        <taxon>Dictyosteliaceae</taxon>
        <taxon>Polysphondylium</taxon>
    </lineage>
</organism>
<dbReference type="EMBL" id="AJWJ01000873">
    <property type="protein sequence ID" value="KAF2068694.1"/>
    <property type="molecule type" value="Genomic_DNA"/>
</dbReference>
<dbReference type="Proteomes" id="UP000695562">
    <property type="component" value="Unassembled WGS sequence"/>
</dbReference>
<proteinExistence type="predicted"/>
<evidence type="ECO:0000313" key="2">
    <source>
        <dbReference type="Proteomes" id="UP000695562"/>
    </source>
</evidence>